<dbReference type="Proteomes" id="UP001610334">
    <property type="component" value="Unassembled WGS sequence"/>
</dbReference>
<gene>
    <name evidence="2" type="ORF">BJX63DRAFT_417140</name>
</gene>
<keyword evidence="1" id="KW-0812">Transmembrane</keyword>
<organism evidence="2 3">
    <name type="scientific">Aspergillus granulosus</name>
    <dbReference type="NCBI Taxonomy" id="176169"/>
    <lineage>
        <taxon>Eukaryota</taxon>
        <taxon>Fungi</taxon>
        <taxon>Dikarya</taxon>
        <taxon>Ascomycota</taxon>
        <taxon>Pezizomycotina</taxon>
        <taxon>Eurotiomycetes</taxon>
        <taxon>Eurotiomycetidae</taxon>
        <taxon>Eurotiales</taxon>
        <taxon>Aspergillaceae</taxon>
        <taxon>Aspergillus</taxon>
        <taxon>Aspergillus subgen. Nidulantes</taxon>
    </lineage>
</organism>
<protein>
    <submittedName>
        <fullName evidence="2">Uncharacterized protein</fullName>
    </submittedName>
</protein>
<feature type="transmembrane region" description="Helical" evidence="1">
    <location>
        <begin position="29"/>
        <end position="48"/>
    </location>
</feature>
<keyword evidence="1" id="KW-0472">Membrane</keyword>
<evidence type="ECO:0000313" key="3">
    <source>
        <dbReference type="Proteomes" id="UP001610334"/>
    </source>
</evidence>
<sequence length="61" mass="7028">MAAGPCVLWCEDLARRVVWVVFISQLEELSLGIVFILDFTVSYLFAFVTTTRRHIYSLECV</sequence>
<keyword evidence="3" id="KW-1185">Reference proteome</keyword>
<dbReference type="EMBL" id="JBFXLT010000330">
    <property type="protein sequence ID" value="KAL2801551.1"/>
    <property type="molecule type" value="Genomic_DNA"/>
</dbReference>
<accession>A0ABR4GR77</accession>
<evidence type="ECO:0000313" key="2">
    <source>
        <dbReference type="EMBL" id="KAL2801551.1"/>
    </source>
</evidence>
<proteinExistence type="predicted"/>
<evidence type="ECO:0000256" key="1">
    <source>
        <dbReference type="SAM" id="Phobius"/>
    </source>
</evidence>
<reference evidence="2 3" key="1">
    <citation type="submission" date="2024-07" db="EMBL/GenBank/DDBJ databases">
        <title>Section-level genome sequencing and comparative genomics of Aspergillus sections Usti and Cavernicolus.</title>
        <authorList>
            <consortium name="Lawrence Berkeley National Laboratory"/>
            <person name="Nybo J.L."/>
            <person name="Vesth T.C."/>
            <person name="Theobald S."/>
            <person name="Frisvad J.C."/>
            <person name="Larsen T.O."/>
            <person name="Kjaerboelling I."/>
            <person name="Rothschild-Mancinelli K."/>
            <person name="Lyhne E.K."/>
            <person name="Kogle M.E."/>
            <person name="Barry K."/>
            <person name="Clum A."/>
            <person name="Na H."/>
            <person name="Ledsgaard L."/>
            <person name="Lin J."/>
            <person name="Lipzen A."/>
            <person name="Kuo A."/>
            <person name="Riley R."/>
            <person name="Mondo S."/>
            <person name="Labutti K."/>
            <person name="Haridas S."/>
            <person name="Pangalinan J."/>
            <person name="Salamov A.A."/>
            <person name="Simmons B.A."/>
            <person name="Magnuson J.K."/>
            <person name="Chen J."/>
            <person name="Drula E."/>
            <person name="Henrissat B."/>
            <person name="Wiebenga A."/>
            <person name="Lubbers R.J."/>
            <person name="Gomes A.C."/>
            <person name="Makela M.R."/>
            <person name="Stajich J."/>
            <person name="Grigoriev I.V."/>
            <person name="Mortensen U.H."/>
            <person name="De Vries R.P."/>
            <person name="Baker S.E."/>
            <person name="Andersen M.R."/>
        </authorList>
    </citation>
    <scope>NUCLEOTIDE SEQUENCE [LARGE SCALE GENOMIC DNA]</scope>
    <source>
        <strain evidence="2 3">CBS 588.65</strain>
    </source>
</reference>
<comment type="caution">
    <text evidence="2">The sequence shown here is derived from an EMBL/GenBank/DDBJ whole genome shotgun (WGS) entry which is preliminary data.</text>
</comment>
<keyword evidence="1" id="KW-1133">Transmembrane helix</keyword>
<name>A0ABR4GR77_9EURO</name>